<name>A0ACA9QRT6_9GLOM</name>
<dbReference type="EMBL" id="CAJVPU010048788">
    <property type="protein sequence ID" value="CAG8756228.1"/>
    <property type="molecule type" value="Genomic_DNA"/>
</dbReference>
<reference evidence="1" key="1">
    <citation type="submission" date="2021-06" db="EMBL/GenBank/DDBJ databases">
        <authorList>
            <person name="Kallberg Y."/>
            <person name="Tangrot J."/>
            <person name="Rosling A."/>
        </authorList>
    </citation>
    <scope>NUCLEOTIDE SEQUENCE</scope>
    <source>
        <strain evidence="1">IL203A</strain>
    </source>
</reference>
<protein>
    <submittedName>
        <fullName evidence="1">3427_t:CDS:1</fullName>
    </submittedName>
</protein>
<gene>
    <name evidence="1" type="ORF">DHETER_LOCUS14965</name>
</gene>
<feature type="non-terminal residue" evidence="1">
    <location>
        <position position="131"/>
    </location>
</feature>
<comment type="caution">
    <text evidence="1">The sequence shown here is derived from an EMBL/GenBank/DDBJ whole genome shotgun (WGS) entry which is preliminary data.</text>
</comment>
<evidence type="ECO:0000313" key="1">
    <source>
        <dbReference type="EMBL" id="CAG8756228.1"/>
    </source>
</evidence>
<organism evidence="1 2">
    <name type="scientific">Dentiscutata heterogama</name>
    <dbReference type="NCBI Taxonomy" id="1316150"/>
    <lineage>
        <taxon>Eukaryota</taxon>
        <taxon>Fungi</taxon>
        <taxon>Fungi incertae sedis</taxon>
        <taxon>Mucoromycota</taxon>
        <taxon>Glomeromycotina</taxon>
        <taxon>Glomeromycetes</taxon>
        <taxon>Diversisporales</taxon>
        <taxon>Gigasporaceae</taxon>
        <taxon>Dentiscutata</taxon>
    </lineage>
</organism>
<feature type="non-terminal residue" evidence="1">
    <location>
        <position position="1"/>
    </location>
</feature>
<dbReference type="Proteomes" id="UP000789702">
    <property type="component" value="Unassembled WGS sequence"/>
</dbReference>
<proteinExistence type="predicted"/>
<sequence>SVVPESWMSNVYDIDDYEEDMDDVEHEVMLIRRMQVDDGESDELKGLCNRLVNGAKNASSVKIKEIEPIAEEELLKSYCGNVVYWNNSHECKDEMIKTQMPEVIMRLTKDRMNTLDINNKISNQDRMYLET</sequence>
<evidence type="ECO:0000313" key="2">
    <source>
        <dbReference type="Proteomes" id="UP000789702"/>
    </source>
</evidence>
<keyword evidence="2" id="KW-1185">Reference proteome</keyword>
<accession>A0ACA9QRT6</accession>